<keyword evidence="1" id="KW-0812">Transmembrane</keyword>
<keyword evidence="1" id="KW-0472">Membrane</keyword>
<reference evidence="2 3" key="1">
    <citation type="journal article" date="2023" name="IMA Fungus">
        <title>Comparative genomic study of the Penicillium genus elucidates a diverse pangenome and 15 lateral gene transfer events.</title>
        <authorList>
            <person name="Petersen C."/>
            <person name="Sorensen T."/>
            <person name="Nielsen M.R."/>
            <person name="Sondergaard T.E."/>
            <person name="Sorensen J.L."/>
            <person name="Fitzpatrick D.A."/>
            <person name="Frisvad J.C."/>
            <person name="Nielsen K.L."/>
        </authorList>
    </citation>
    <scope>NUCLEOTIDE SEQUENCE [LARGE SCALE GENOMIC DNA]</scope>
    <source>
        <strain evidence="2 3">IBT 29057</strain>
    </source>
</reference>
<sequence length="135" mass="15834">MEMTIFLLLKTLAVAFIVYKLGWFAIHYHHARRSGLPIYVVPVFSKSTLWLVLATALQPQLQKLLPEFLYDRIDVLIHGWEFRRGRWYHDRLGSTFVVVTPDEFTVWCADPIMGNTILQKRNEFQQAPIANGDEW</sequence>
<evidence type="ECO:0000313" key="3">
    <source>
        <dbReference type="Proteomes" id="UP001216150"/>
    </source>
</evidence>
<dbReference type="Proteomes" id="UP001216150">
    <property type="component" value="Unassembled WGS sequence"/>
</dbReference>
<evidence type="ECO:0000313" key="2">
    <source>
        <dbReference type="EMBL" id="KAJ5575017.1"/>
    </source>
</evidence>
<accession>A0AAD6DE13</accession>
<keyword evidence="3" id="KW-1185">Reference proteome</keyword>
<dbReference type="AlphaFoldDB" id="A0AAD6DE13"/>
<dbReference type="EMBL" id="JAQJAC010000008">
    <property type="protein sequence ID" value="KAJ5575017.1"/>
    <property type="molecule type" value="Genomic_DNA"/>
</dbReference>
<organism evidence="2 3">
    <name type="scientific">Penicillium hetheringtonii</name>
    <dbReference type="NCBI Taxonomy" id="911720"/>
    <lineage>
        <taxon>Eukaryota</taxon>
        <taxon>Fungi</taxon>
        <taxon>Dikarya</taxon>
        <taxon>Ascomycota</taxon>
        <taxon>Pezizomycotina</taxon>
        <taxon>Eurotiomycetes</taxon>
        <taxon>Eurotiomycetidae</taxon>
        <taxon>Eurotiales</taxon>
        <taxon>Aspergillaceae</taxon>
        <taxon>Penicillium</taxon>
    </lineage>
</organism>
<comment type="caution">
    <text evidence="2">The sequence shown here is derived from an EMBL/GenBank/DDBJ whole genome shotgun (WGS) entry which is preliminary data.</text>
</comment>
<gene>
    <name evidence="2" type="ORF">N7450_008916</name>
</gene>
<evidence type="ECO:0000256" key="1">
    <source>
        <dbReference type="SAM" id="Phobius"/>
    </source>
</evidence>
<feature type="transmembrane region" description="Helical" evidence="1">
    <location>
        <begin position="7"/>
        <end position="26"/>
    </location>
</feature>
<protein>
    <submittedName>
        <fullName evidence="2">Uncharacterized protein</fullName>
    </submittedName>
</protein>
<keyword evidence="1" id="KW-1133">Transmembrane helix</keyword>
<proteinExistence type="predicted"/>
<name>A0AAD6DE13_9EURO</name>